<dbReference type="EMBL" id="QXFY01001555">
    <property type="protein sequence ID" value="KAE9314804.1"/>
    <property type="molecule type" value="Genomic_DNA"/>
</dbReference>
<dbReference type="Proteomes" id="UP000433483">
    <property type="component" value="Unassembled WGS sequence"/>
</dbReference>
<dbReference type="EMBL" id="QXFZ01000104">
    <property type="protein sequence ID" value="KAE9133065.1"/>
    <property type="molecule type" value="Genomic_DNA"/>
</dbReference>
<evidence type="ECO:0000313" key="11">
    <source>
        <dbReference type="EMBL" id="KAE9314804.1"/>
    </source>
</evidence>
<name>A0A6A3JPV9_9STRA</name>
<evidence type="ECO:0000313" key="18">
    <source>
        <dbReference type="Proteomes" id="UP000460718"/>
    </source>
</evidence>
<evidence type="ECO:0000313" key="4">
    <source>
        <dbReference type="EMBL" id="KAE9090686.1"/>
    </source>
</evidence>
<dbReference type="AlphaFoldDB" id="A0A6A3JPV9"/>
<evidence type="ECO:0000313" key="13">
    <source>
        <dbReference type="Proteomes" id="UP000433483"/>
    </source>
</evidence>
<evidence type="ECO:0000313" key="19">
    <source>
        <dbReference type="Proteomes" id="UP000476176"/>
    </source>
</evidence>
<evidence type="ECO:0000313" key="7">
    <source>
        <dbReference type="EMBL" id="KAE9191060.1"/>
    </source>
</evidence>
<feature type="signal peptide" evidence="1">
    <location>
        <begin position="1"/>
        <end position="18"/>
    </location>
</feature>
<dbReference type="Proteomes" id="UP000429523">
    <property type="component" value="Unassembled WGS sequence"/>
</dbReference>
<comment type="caution">
    <text evidence="3">The sequence shown here is derived from an EMBL/GenBank/DDBJ whole genome shotgun (WGS) entry which is preliminary data.</text>
</comment>
<feature type="chain" id="PRO_5033521468" evidence="1">
    <location>
        <begin position="19"/>
        <end position="54"/>
    </location>
</feature>
<dbReference type="Proteomes" id="UP000440367">
    <property type="component" value="Unassembled WGS sequence"/>
</dbReference>
<dbReference type="Proteomes" id="UP000476176">
    <property type="component" value="Unassembled WGS sequence"/>
</dbReference>
<dbReference type="Proteomes" id="UP000441208">
    <property type="component" value="Unassembled WGS sequence"/>
</dbReference>
<dbReference type="EMBL" id="QXFW01001265">
    <property type="protein sequence ID" value="KAE8993623.1"/>
    <property type="molecule type" value="Genomic_DNA"/>
</dbReference>
<protein>
    <submittedName>
        <fullName evidence="3">Uncharacterized protein</fullName>
    </submittedName>
</protein>
<dbReference type="EMBL" id="QXGC01001378">
    <property type="protein sequence ID" value="KAE9204258.1"/>
    <property type="molecule type" value="Genomic_DNA"/>
</dbReference>
<evidence type="ECO:0000313" key="20">
    <source>
        <dbReference type="Proteomes" id="UP000486351"/>
    </source>
</evidence>
<keyword evidence="13" id="KW-1185">Reference proteome</keyword>
<proteinExistence type="predicted"/>
<dbReference type="EMBL" id="QXGF01000838">
    <property type="protein sequence ID" value="KAE8935097.1"/>
    <property type="molecule type" value="Genomic_DNA"/>
</dbReference>
<evidence type="ECO:0000313" key="8">
    <source>
        <dbReference type="EMBL" id="KAE9204258.1"/>
    </source>
</evidence>
<evidence type="ECO:0000313" key="9">
    <source>
        <dbReference type="EMBL" id="KAE9206288.1"/>
    </source>
</evidence>
<dbReference type="EMBL" id="QXGD01001430">
    <property type="protein sequence ID" value="KAE9206288.1"/>
    <property type="molecule type" value="Genomic_DNA"/>
</dbReference>
<accession>A0A6A3JPV9</accession>
<evidence type="ECO:0000256" key="1">
    <source>
        <dbReference type="SAM" id="SignalP"/>
    </source>
</evidence>
<evidence type="ECO:0000313" key="21">
    <source>
        <dbReference type="Proteomes" id="UP000488956"/>
    </source>
</evidence>
<organism evidence="3 18">
    <name type="scientific">Phytophthora fragariae</name>
    <dbReference type="NCBI Taxonomy" id="53985"/>
    <lineage>
        <taxon>Eukaryota</taxon>
        <taxon>Sar</taxon>
        <taxon>Stramenopiles</taxon>
        <taxon>Oomycota</taxon>
        <taxon>Peronosporomycetes</taxon>
        <taxon>Peronosporales</taxon>
        <taxon>Peronosporaceae</taxon>
        <taxon>Phytophthora</taxon>
    </lineage>
</organism>
<evidence type="ECO:0000313" key="6">
    <source>
        <dbReference type="EMBL" id="KAE9133065.1"/>
    </source>
</evidence>
<evidence type="ECO:0000313" key="16">
    <source>
        <dbReference type="Proteomes" id="UP000440732"/>
    </source>
</evidence>
<evidence type="ECO:0000313" key="3">
    <source>
        <dbReference type="EMBL" id="KAE8993623.1"/>
    </source>
</evidence>
<dbReference type="Proteomes" id="UP000437068">
    <property type="component" value="Unassembled WGS sequence"/>
</dbReference>
<gene>
    <name evidence="10" type="ORF">PF001_g18825</name>
    <name evidence="9" type="ORF">PF002_g20056</name>
    <name evidence="8" type="ORF">PF004_g17898</name>
    <name evidence="7" type="ORF">PF005_g19000</name>
    <name evidence="5" type="ORF">PF006_g17878</name>
    <name evidence="6" type="ORF">PF007_g3481</name>
    <name evidence="11" type="ORF">PF008_g19408</name>
    <name evidence="2" type="ORF">PF009_g14940</name>
    <name evidence="4" type="ORF">PF010_g18491</name>
    <name evidence="3" type="ORF">PF011_g17060</name>
</gene>
<reference evidence="18 19" key="1">
    <citation type="submission" date="2018-09" db="EMBL/GenBank/DDBJ databases">
        <title>Genomic investigation of the strawberry pathogen Phytophthora fragariae indicates pathogenicity is determined by transcriptional variation in three key races.</title>
        <authorList>
            <person name="Adams T.M."/>
            <person name="Armitage A.D."/>
            <person name="Sobczyk M.K."/>
            <person name="Bates H.J."/>
            <person name="Dunwell J.M."/>
            <person name="Nellist C.F."/>
            <person name="Harrison R.J."/>
        </authorList>
    </citation>
    <scope>NUCLEOTIDE SEQUENCE [LARGE SCALE GENOMIC DNA]</scope>
    <source>
        <strain evidence="10 14">A4</strain>
        <strain evidence="9 15">BC-1</strain>
        <strain evidence="8 19">BC-23</strain>
        <strain evidence="7 13">NOV-27</strain>
        <strain evidence="5 16">NOV-5</strain>
        <strain evidence="6 17">NOV-71</strain>
        <strain evidence="11 20">NOV-77</strain>
        <strain evidence="2 12">NOV-9</strain>
        <strain evidence="4 21">ONT-3</strain>
        <strain evidence="3 18">SCRP245</strain>
    </source>
</reference>
<evidence type="ECO:0000313" key="2">
    <source>
        <dbReference type="EMBL" id="KAE8935097.1"/>
    </source>
</evidence>
<keyword evidence="1" id="KW-0732">Signal</keyword>
<evidence type="ECO:0000313" key="5">
    <source>
        <dbReference type="EMBL" id="KAE9121528.1"/>
    </source>
</evidence>
<dbReference type="EMBL" id="QXGE01001471">
    <property type="protein sequence ID" value="KAE9292197.1"/>
    <property type="molecule type" value="Genomic_DNA"/>
</dbReference>
<evidence type="ECO:0000313" key="17">
    <source>
        <dbReference type="Proteomes" id="UP000441208"/>
    </source>
</evidence>
<dbReference type="Proteomes" id="UP000486351">
    <property type="component" value="Unassembled WGS sequence"/>
</dbReference>
<dbReference type="EMBL" id="QXGA01001349">
    <property type="protein sequence ID" value="KAE9121528.1"/>
    <property type="molecule type" value="Genomic_DNA"/>
</dbReference>
<dbReference type="EMBL" id="QXGB01001421">
    <property type="protein sequence ID" value="KAE9191060.1"/>
    <property type="molecule type" value="Genomic_DNA"/>
</dbReference>
<evidence type="ECO:0000313" key="10">
    <source>
        <dbReference type="EMBL" id="KAE9292197.1"/>
    </source>
</evidence>
<evidence type="ECO:0000313" key="14">
    <source>
        <dbReference type="Proteomes" id="UP000437068"/>
    </source>
</evidence>
<dbReference type="Proteomes" id="UP000460718">
    <property type="component" value="Unassembled WGS sequence"/>
</dbReference>
<evidence type="ECO:0000313" key="12">
    <source>
        <dbReference type="Proteomes" id="UP000429523"/>
    </source>
</evidence>
<sequence>MRIWGLHTFRSTTYHARCLLVVCVKVGGEGTGYREMRFVTGTGNWMDGLLGTRC</sequence>
<dbReference type="EMBL" id="QXFX01001414">
    <property type="protein sequence ID" value="KAE9090686.1"/>
    <property type="molecule type" value="Genomic_DNA"/>
</dbReference>
<evidence type="ECO:0000313" key="15">
    <source>
        <dbReference type="Proteomes" id="UP000440367"/>
    </source>
</evidence>
<dbReference type="Proteomes" id="UP000440732">
    <property type="component" value="Unassembled WGS sequence"/>
</dbReference>
<dbReference type="Proteomes" id="UP000488956">
    <property type="component" value="Unassembled WGS sequence"/>
</dbReference>